<evidence type="ECO:0000256" key="2">
    <source>
        <dbReference type="ARBA" id="ARBA00023015"/>
    </source>
</evidence>
<dbReference type="InterPro" id="IPR017685">
    <property type="entry name" value="ArgP"/>
</dbReference>
<evidence type="ECO:0000256" key="5">
    <source>
        <dbReference type="ARBA" id="ARBA00023163"/>
    </source>
</evidence>
<dbReference type="NCBIfam" id="NF002964">
    <property type="entry name" value="PRK03635.1"/>
    <property type="match status" value="1"/>
</dbReference>
<dbReference type="PRINTS" id="PR00039">
    <property type="entry name" value="HTHLYSR"/>
</dbReference>
<dbReference type="NCBIfam" id="NF009888">
    <property type="entry name" value="PRK13348.1"/>
    <property type="match status" value="1"/>
</dbReference>
<dbReference type="Proteomes" id="UP000295621">
    <property type="component" value="Unassembled WGS sequence"/>
</dbReference>
<dbReference type="InterPro" id="IPR005119">
    <property type="entry name" value="LysR_subst-bd"/>
</dbReference>
<dbReference type="Gene3D" id="3.40.190.290">
    <property type="match status" value="1"/>
</dbReference>
<dbReference type="Pfam" id="PF00126">
    <property type="entry name" value="HTH_1"/>
    <property type="match status" value="1"/>
</dbReference>
<keyword evidence="5" id="KW-0804">Transcription</keyword>
<dbReference type="AlphaFoldDB" id="A0A4R4S7B9"/>
<dbReference type="InterPro" id="IPR036388">
    <property type="entry name" value="WH-like_DNA-bd_sf"/>
</dbReference>
<proteinExistence type="inferred from homology"/>
<dbReference type="GO" id="GO:0003677">
    <property type="term" value="F:DNA binding"/>
    <property type="evidence" value="ECO:0007669"/>
    <property type="project" value="UniProtKB-KW"/>
</dbReference>
<dbReference type="OrthoDB" id="3252676at2"/>
<dbReference type="NCBIfam" id="TIGR03298">
    <property type="entry name" value="argP"/>
    <property type="match status" value="1"/>
</dbReference>
<organism evidence="7 8">
    <name type="scientific">Jiangella ureilytica</name>
    <dbReference type="NCBI Taxonomy" id="2530374"/>
    <lineage>
        <taxon>Bacteria</taxon>
        <taxon>Bacillati</taxon>
        <taxon>Actinomycetota</taxon>
        <taxon>Actinomycetes</taxon>
        <taxon>Jiangellales</taxon>
        <taxon>Jiangellaceae</taxon>
        <taxon>Jiangella</taxon>
    </lineage>
</organism>
<name>A0A4R4S7B9_9ACTN</name>
<dbReference type="Pfam" id="PF03466">
    <property type="entry name" value="LysR_substrate"/>
    <property type="match status" value="1"/>
</dbReference>
<dbReference type="EMBL" id="SMKL01000001">
    <property type="protein sequence ID" value="TDC57063.1"/>
    <property type="molecule type" value="Genomic_DNA"/>
</dbReference>
<evidence type="ECO:0000256" key="4">
    <source>
        <dbReference type="ARBA" id="ARBA00023159"/>
    </source>
</evidence>
<dbReference type="SUPFAM" id="SSF53850">
    <property type="entry name" value="Periplasmic binding protein-like II"/>
    <property type="match status" value="1"/>
</dbReference>
<dbReference type="PANTHER" id="PTHR30579:SF2">
    <property type="entry name" value="HTH-TYPE TRANSCRIPTIONAL REGULATOR ARGP"/>
    <property type="match status" value="1"/>
</dbReference>
<reference evidence="7 8" key="1">
    <citation type="submission" date="2019-02" db="EMBL/GenBank/DDBJ databases">
        <title>Draft genome sequences of novel Actinobacteria.</title>
        <authorList>
            <person name="Sahin N."/>
            <person name="Ay H."/>
            <person name="Saygin H."/>
        </authorList>
    </citation>
    <scope>NUCLEOTIDE SEQUENCE [LARGE SCALE GENOMIC DNA]</scope>
    <source>
        <strain evidence="7 8">KC603</strain>
    </source>
</reference>
<evidence type="ECO:0000259" key="6">
    <source>
        <dbReference type="PROSITE" id="PS50931"/>
    </source>
</evidence>
<gene>
    <name evidence="7" type="ORF">E1212_00180</name>
</gene>
<dbReference type="InterPro" id="IPR036390">
    <property type="entry name" value="WH_DNA-bd_sf"/>
</dbReference>
<dbReference type="InterPro" id="IPR050176">
    <property type="entry name" value="LTTR"/>
</dbReference>
<dbReference type="Gene3D" id="1.10.10.10">
    <property type="entry name" value="Winged helix-like DNA-binding domain superfamily/Winged helix DNA-binding domain"/>
    <property type="match status" value="1"/>
</dbReference>
<sequence length="307" mass="32277">MRIDLAQLSAFAAVVDEGSFEAAARRLHVTPSAVSQRIKALEARLGQILVTRTRPTGATPAGQVLARYAGQVRLLETEALTALAGAEGGADAADVRLAVAVNADSLATWFLPALAGLAADRAARFEIHQEDQDHSATLLREGAVVAAVTADQRAVQGCTVRPLGRMRYLGVAAPAFARRWFPDGPTATALAAATTLVFNRKDALQSRFARELAGRRVDPPVTVLPSSVGFADATVLGLAWAMLPESMARDPLADGRLVEIAPGRHLDVPLYWQRWKLESPLLTELTDAVVAAAGAAGQLRAPAGAAS</sequence>
<keyword evidence="4" id="KW-0010">Activator</keyword>
<comment type="similarity">
    <text evidence="1">Belongs to the LysR transcriptional regulatory family.</text>
</comment>
<evidence type="ECO:0000313" key="7">
    <source>
        <dbReference type="EMBL" id="TDC57063.1"/>
    </source>
</evidence>
<feature type="domain" description="HTH lysR-type" evidence="6">
    <location>
        <begin position="3"/>
        <end position="59"/>
    </location>
</feature>
<dbReference type="GO" id="GO:0003700">
    <property type="term" value="F:DNA-binding transcription factor activity"/>
    <property type="evidence" value="ECO:0007669"/>
    <property type="project" value="InterPro"/>
</dbReference>
<accession>A0A4R4S7B9</accession>
<dbReference type="SUPFAM" id="SSF46785">
    <property type="entry name" value="Winged helix' DNA-binding domain"/>
    <property type="match status" value="1"/>
</dbReference>
<evidence type="ECO:0000256" key="3">
    <source>
        <dbReference type="ARBA" id="ARBA00023125"/>
    </source>
</evidence>
<evidence type="ECO:0000313" key="8">
    <source>
        <dbReference type="Proteomes" id="UP000295621"/>
    </source>
</evidence>
<evidence type="ECO:0000256" key="1">
    <source>
        <dbReference type="ARBA" id="ARBA00009437"/>
    </source>
</evidence>
<keyword evidence="3" id="KW-0238">DNA-binding</keyword>
<dbReference type="PANTHER" id="PTHR30579">
    <property type="entry name" value="TRANSCRIPTIONAL REGULATOR"/>
    <property type="match status" value="1"/>
</dbReference>
<dbReference type="InterPro" id="IPR000847">
    <property type="entry name" value="LysR_HTH_N"/>
</dbReference>
<comment type="caution">
    <text evidence="7">The sequence shown here is derived from an EMBL/GenBank/DDBJ whole genome shotgun (WGS) entry which is preliminary data.</text>
</comment>
<keyword evidence="2" id="KW-0805">Transcription regulation</keyword>
<dbReference type="PROSITE" id="PS50931">
    <property type="entry name" value="HTH_LYSR"/>
    <property type="match status" value="1"/>
</dbReference>
<protein>
    <submittedName>
        <fullName evidence="7">LysR family transcriptional regulator ArgP</fullName>
    </submittedName>
</protein>
<keyword evidence="8" id="KW-1185">Reference proteome</keyword>